<organism evidence="1 2">
    <name type="scientific">Candidatus Desulfosporosinus infrequens</name>
    <dbReference type="NCBI Taxonomy" id="2043169"/>
    <lineage>
        <taxon>Bacteria</taxon>
        <taxon>Bacillati</taxon>
        <taxon>Bacillota</taxon>
        <taxon>Clostridia</taxon>
        <taxon>Eubacteriales</taxon>
        <taxon>Desulfitobacteriaceae</taxon>
        <taxon>Desulfosporosinus</taxon>
    </lineage>
</organism>
<evidence type="ECO:0000313" key="2">
    <source>
        <dbReference type="Proteomes" id="UP000238916"/>
    </source>
</evidence>
<proteinExistence type="predicted"/>
<evidence type="ECO:0000313" key="1">
    <source>
        <dbReference type="EMBL" id="SPF34389.1"/>
    </source>
</evidence>
<dbReference type="Proteomes" id="UP000238916">
    <property type="component" value="Unassembled WGS sequence"/>
</dbReference>
<reference evidence="2" key="1">
    <citation type="submission" date="2018-02" db="EMBL/GenBank/DDBJ databases">
        <authorList>
            <person name="Hausmann B."/>
        </authorList>
    </citation>
    <scope>NUCLEOTIDE SEQUENCE [LARGE SCALE GENOMIC DNA]</scope>
    <source>
        <strain evidence="2">Peat soil MAG SbF1</strain>
    </source>
</reference>
<protein>
    <submittedName>
        <fullName evidence="1">Uncharacterized protein</fullName>
    </submittedName>
</protein>
<name>A0A2U3K448_9FIRM</name>
<dbReference type="AlphaFoldDB" id="A0A2U3K448"/>
<sequence length="111" mass="12831">MSVFYTDLSFFKAVWICNCDSNLNLKKYNRFWKSILPKLLKSVKVMDLGENNKYLLTFYDKDSQMFTKLSNDFEVIILGSEGAIGGHGFNYGIAVNKTKPEVIDWARKWDG</sequence>
<accession>A0A2U3K448</accession>
<gene>
    <name evidence="1" type="ORF">SBF1_1300005</name>
</gene>
<dbReference type="EMBL" id="OMOF01000036">
    <property type="protein sequence ID" value="SPF34389.1"/>
    <property type="molecule type" value="Genomic_DNA"/>
</dbReference>